<dbReference type="SUPFAM" id="SSF53756">
    <property type="entry name" value="UDP-Glycosyltransferase/glycogen phosphorylase"/>
    <property type="match status" value="1"/>
</dbReference>
<dbReference type="InterPro" id="IPR029767">
    <property type="entry name" value="WecB-like"/>
</dbReference>
<protein>
    <submittedName>
        <fullName evidence="3">UDP-N-acetylglucosamine 2-epimerase (Non-hydrolyzing)</fullName>
        <ecNumber evidence="3">5.1.3.14</ecNumber>
    </submittedName>
</protein>
<dbReference type="Pfam" id="PF02350">
    <property type="entry name" value="Epimerase_2"/>
    <property type="match status" value="1"/>
</dbReference>
<accession>A0ABY3M7D5</accession>
<dbReference type="GO" id="GO:0008761">
    <property type="term" value="F:UDP-N-acetylglucosamine 2-epimerase activity"/>
    <property type="evidence" value="ECO:0007669"/>
    <property type="project" value="UniProtKB-EC"/>
</dbReference>
<sequence length="379" mass="43173">MKKLKVITVVGTRPEIIRLSRVICALDASNAIEHVLVHTGQNYDYELNEVFFEDLGIRKPDHFLNAAGTNATTTAGQILINIDSVLEEIKPDAFLVLGDTNSCLCAIAAKKRKIPIFHMEAGNRCFDQRVPEETNRKIVDHTADINMTYSDIAREYLLREGLPADRIIKTGSPMFEVLNHYLPEINKSEVLQKLKLKKGKYFVVSAHREENISSDKNFKGLMDSLNIIAEQYGYPIIVSTHPRTRNMMDKKQIKTHKGIQFLKPLGFHDYNALQLNSYAVLSDSGTINEESSILNFRALNIRDAHERPEAMEEASVMMVGLNSERILQGLVQLENQKIDTERNFRTVTDYSMPNVSEKVVRIILSYTDYVKRVVWSENI</sequence>
<dbReference type="EMBL" id="VSKN01000029">
    <property type="protein sequence ID" value="TYC08810.1"/>
    <property type="molecule type" value="Genomic_DNA"/>
</dbReference>
<dbReference type="PANTHER" id="PTHR43174:SF1">
    <property type="entry name" value="UDP-N-ACETYLGLUCOSAMINE 2-EPIMERASE"/>
    <property type="match status" value="1"/>
</dbReference>
<reference evidence="3 4" key="1">
    <citation type="submission" date="2019-08" db="EMBL/GenBank/DDBJ databases">
        <title>Genomes of Antarctic Bizionia species.</title>
        <authorList>
            <person name="Bowman J.P."/>
        </authorList>
    </citation>
    <scope>NUCLEOTIDE SEQUENCE [LARGE SCALE GENOMIC DNA]</scope>
    <source>
        <strain evidence="3 4">IC164</strain>
    </source>
</reference>
<dbReference type="Gene3D" id="3.40.50.2000">
    <property type="entry name" value="Glycogen Phosphorylase B"/>
    <property type="match status" value="2"/>
</dbReference>
<keyword evidence="1 3" id="KW-0413">Isomerase</keyword>
<name>A0ABY3M7D5_9FLAO</name>
<dbReference type="RefSeq" id="WP_148381553.1">
    <property type="nucleotide sequence ID" value="NZ_VSKN01000029.1"/>
</dbReference>
<keyword evidence="4" id="KW-1185">Reference proteome</keyword>
<evidence type="ECO:0000313" key="3">
    <source>
        <dbReference type="EMBL" id="TYC08810.1"/>
    </source>
</evidence>
<proteinExistence type="inferred from homology"/>
<dbReference type="PANTHER" id="PTHR43174">
    <property type="entry name" value="UDP-N-ACETYLGLUCOSAMINE 2-EPIMERASE"/>
    <property type="match status" value="1"/>
</dbReference>
<feature type="domain" description="UDP-N-acetylglucosamine 2-epimerase" evidence="2">
    <location>
        <begin position="25"/>
        <end position="363"/>
    </location>
</feature>
<dbReference type="NCBIfam" id="TIGR00236">
    <property type="entry name" value="wecB"/>
    <property type="match status" value="1"/>
</dbReference>
<dbReference type="CDD" id="cd03786">
    <property type="entry name" value="GTB_UDP-GlcNAc_2-Epimerase"/>
    <property type="match status" value="1"/>
</dbReference>
<comment type="similarity">
    <text evidence="1">Belongs to the UDP-N-acetylglucosamine 2-epimerase family.</text>
</comment>
<dbReference type="Proteomes" id="UP000323621">
    <property type="component" value="Unassembled WGS sequence"/>
</dbReference>
<dbReference type="InterPro" id="IPR003331">
    <property type="entry name" value="UDP_GlcNAc_Epimerase_2_dom"/>
</dbReference>
<evidence type="ECO:0000256" key="1">
    <source>
        <dbReference type="RuleBase" id="RU003513"/>
    </source>
</evidence>
<organism evidence="3 4">
    <name type="scientific">Bizionia gelidisalsuginis</name>
    <dbReference type="NCBI Taxonomy" id="291188"/>
    <lineage>
        <taxon>Bacteria</taxon>
        <taxon>Pseudomonadati</taxon>
        <taxon>Bacteroidota</taxon>
        <taxon>Flavobacteriia</taxon>
        <taxon>Flavobacteriales</taxon>
        <taxon>Flavobacteriaceae</taxon>
        <taxon>Bizionia</taxon>
    </lineage>
</organism>
<evidence type="ECO:0000313" key="4">
    <source>
        <dbReference type="Proteomes" id="UP000323621"/>
    </source>
</evidence>
<gene>
    <name evidence="3" type="ORF">ES677_13925</name>
</gene>
<comment type="caution">
    <text evidence="3">The sequence shown here is derived from an EMBL/GenBank/DDBJ whole genome shotgun (WGS) entry which is preliminary data.</text>
</comment>
<evidence type="ECO:0000259" key="2">
    <source>
        <dbReference type="Pfam" id="PF02350"/>
    </source>
</evidence>
<dbReference type="EC" id="5.1.3.14" evidence="3"/>